<gene>
    <name evidence="1" type="ORF">HHK36_016924</name>
</gene>
<dbReference type="Gene3D" id="3.10.280.10">
    <property type="entry name" value="Mitochondrial glycoprotein"/>
    <property type="match status" value="1"/>
</dbReference>
<proteinExistence type="predicted"/>
<comment type="caution">
    <text evidence="1">The sequence shown here is derived from an EMBL/GenBank/DDBJ whole genome shotgun (WGS) entry which is preliminary data.</text>
</comment>
<dbReference type="Proteomes" id="UP000655225">
    <property type="component" value="Unassembled WGS sequence"/>
</dbReference>
<sequence>MTILWNLWKLGNAVIFEGQQPDPLVAIRLAENMMSKYALIGVGNVIGKYSDQIWKPPRQDWIKVDVDRAALFKWLSCRHWVSGKGSYWSGYTETNVSKSNKILLQQSKLSKEENKGMWKKIVAGAQSPWNMIANRRATNVSSAVDSILLRSLKEHYLEASKMTPPPKVSPPSPFSIVKGALESNGPVLRRTYDDEEISISVMRLANIIPGGGDDDEEDDINQLFLHVDVSKPGREKSLHFLCGLYPDAMGIHSVSLRPKVQSSGFLVVPSQYSGPTFQDLKDRMRDALHTYIEVRGVNASLFPFLQAWLYVKDHRNLMGWFKTVGTFVNEHKTA</sequence>
<organism evidence="1 2">
    <name type="scientific">Tetracentron sinense</name>
    <name type="common">Spur-leaf</name>
    <dbReference type="NCBI Taxonomy" id="13715"/>
    <lineage>
        <taxon>Eukaryota</taxon>
        <taxon>Viridiplantae</taxon>
        <taxon>Streptophyta</taxon>
        <taxon>Embryophyta</taxon>
        <taxon>Tracheophyta</taxon>
        <taxon>Spermatophyta</taxon>
        <taxon>Magnoliopsida</taxon>
        <taxon>Trochodendrales</taxon>
        <taxon>Trochodendraceae</taxon>
        <taxon>Tetracentron</taxon>
    </lineage>
</organism>
<reference evidence="1 2" key="1">
    <citation type="submission" date="2020-04" db="EMBL/GenBank/DDBJ databases">
        <title>Plant Genome Project.</title>
        <authorList>
            <person name="Zhang R.-G."/>
        </authorList>
    </citation>
    <scope>NUCLEOTIDE SEQUENCE [LARGE SCALE GENOMIC DNA]</scope>
    <source>
        <strain evidence="1">YNK0</strain>
        <tissue evidence="1">Leaf</tissue>
    </source>
</reference>
<name>A0A835DBE1_TETSI</name>
<evidence type="ECO:0000313" key="2">
    <source>
        <dbReference type="Proteomes" id="UP000655225"/>
    </source>
</evidence>
<evidence type="ECO:0008006" key="3">
    <source>
        <dbReference type="Google" id="ProtNLM"/>
    </source>
</evidence>
<evidence type="ECO:0000313" key="1">
    <source>
        <dbReference type="EMBL" id="KAF8397998.1"/>
    </source>
</evidence>
<dbReference type="InterPro" id="IPR036561">
    <property type="entry name" value="MAM33_sf"/>
</dbReference>
<dbReference type="Pfam" id="PF02330">
    <property type="entry name" value="MAM33"/>
    <property type="match status" value="1"/>
</dbReference>
<protein>
    <recommendedName>
        <fullName evidence="3">Mitochondrial glycoprotein</fullName>
    </recommendedName>
</protein>
<dbReference type="EMBL" id="JABCRI010000011">
    <property type="protein sequence ID" value="KAF8397998.1"/>
    <property type="molecule type" value="Genomic_DNA"/>
</dbReference>
<dbReference type="InterPro" id="IPR003428">
    <property type="entry name" value="MAM33"/>
</dbReference>
<dbReference type="PANTHER" id="PTHR31365">
    <property type="entry name" value="EXPRESSED PROTEIN"/>
    <property type="match status" value="1"/>
</dbReference>
<dbReference type="AlphaFoldDB" id="A0A835DBE1"/>
<dbReference type="GO" id="GO:0005759">
    <property type="term" value="C:mitochondrial matrix"/>
    <property type="evidence" value="ECO:0007669"/>
    <property type="project" value="InterPro"/>
</dbReference>
<dbReference type="SUPFAM" id="SSF54529">
    <property type="entry name" value="Mitochondrial glycoprotein MAM33-like"/>
    <property type="match status" value="1"/>
</dbReference>
<dbReference type="PANTHER" id="PTHR31365:SF2">
    <property type="entry name" value="OS01G0771100 PROTEIN"/>
    <property type="match status" value="1"/>
</dbReference>
<accession>A0A835DBE1</accession>
<dbReference type="OrthoDB" id="278212at2759"/>
<dbReference type="OMA" id="LPLICCA"/>
<keyword evidence="2" id="KW-1185">Reference proteome</keyword>